<feature type="transmembrane region" description="Helical" evidence="1">
    <location>
        <begin position="45"/>
        <end position="64"/>
    </location>
</feature>
<feature type="domain" description="DUF2231" evidence="2">
    <location>
        <begin position="41"/>
        <end position="97"/>
    </location>
</feature>
<sequence>MNQFRQISVNLVWFLNILLLFLLAFEDKVALPAFLQVAGRMHPLLLHFPIALIFISLFLDWFFVRKQPENVALKEASTILFTISALCAALTALFGFFLYKEGGYQGAEIN</sequence>
<name>A0A6C0GFR1_9BACT</name>
<keyword evidence="1" id="KW-1133">Transmembrane helix</keyword>
<dbReference type="InterPro" id="IPR019251">
    <property type="entry name" value="DUF2231_TM"/>
</dbReference>
<dbReference type="Pfam" id="PF09990">
    <property type="entry name" value="DUF2231"/>
    <property type="match status" value="1"/>
</dbReference>
<proteinExistence type="predicted"/>
<feature type="transmembrane region" description="Helical" evidence="1">
    <location>
        <begin position="7"/>
        <end position="25"/>
    </location>
</feature>
<protein>
    <recommendedName>
        <fullName evidence="2">DUF2231 domain-containing protein</fullName>
    </recommendedName>
</protein>
<keyword evidence="4" id="KW-1185">Reference proteome</keyword>
<dbReference type="Proteomes" id="UP000480178">
    <property type="component" value="Chromosome"/>
</dbReference>
<dbReference type="KEGG" id="rhoz:GXP67_08785"/>
<evidence type="ECO:0000313" key="3">
    <source>
        <dbReference type="EMBL" id="QHT66749.1"/>
    </source>
</evidence>
<gene>
    <name evidence="3" type="ORF">GXP67_08785</name>
</gene>
<dbReference type="RefSeq" id="WP_162442802.1">
    <property type="nucleotide sequence ID" value="NZ_CP048222.1"/>
</dbReference>
<reference evidence="3 4" key="1">
    <citation type="submission" date="2020-01" db="EMBL/GenBank/DDBJ databases">
        <authorList>
            <person name="Kim M.K."/>
        </authorList>
    </citation>
    <scope>NUCLEOTIDE SEQUENCE [LARGE SCALE GENOMIC DNA]</scope>
    <source>
        <strain evidence="3 4">172606-1</strain>
    </source>
</reference>
<evidence type="ECO:0000256" key="1">
    <source>
        <dbReference type="SAM" id="Phobius"/>
    </source>
</evidence>
<dbReference type="EMBL" id="CP048222">
    <property type="protein sequence ID" value="QHT66749.1"/>
    <property type="molecule type" value="Genomic_DNA"/>
</dbReference>
<organism evidence="3 4">
    <name type="scientific">Rhodocytophaga rosea</name>
    <dbReference type="NCBI Taxonomy" id="2704465"/>
    <lineage>
        <taxon>Bacteria</taxon>
        <taxon>Pseudomonadati</taxon>
        <taxon>Bacteroidota</taxon>
        <taxon>Cytophagia</taxon>
        <taxon>Cytophagales</taxon>
        <taxon>Rhodocytophagaceae</taxon>
        <taxon>Rhodocytophaga</taxon>
    </lineage>
</organism>
<accession>A0A6C0GFR1</accession>
<dbReference type="AlphaFoldDB" id="A0A6C0GFR1"/>
<keyword evidence="1" id="KW-0472">Membrane</keyword>
<feature type="transmembrane region" description="Helical" evidence="1">
    <location>
        <begin position="76"/>
        <end position="99"/>
    </location>
</feature>
<evidence type="ECO:0000259" key="2">
    <source>
        <dbReference type="Pfam" id="PF09990"/>
    </source>
</evidence>
<evidence type="ECO:0000313" key="4">
    <source>
        <dbReference type="Proteomes" id="UP000480178"/>
    </source>
</evidence>
<keyword evidence="1" id="KW-0812">Transmembrane</keyword>